<dbReference type="STRING" id="346185.AAY42_02350"/>
<name>A0A0Q0XJB1_9FLAO</name>
<accession>A0A0Q0XJB1</accession>
<evidence type="ECO:0000313" key="4">
    <source>
        <dbReference type="Proteomes" id="UP000050827"/>
    </source>
</evidence>
<feature type="transmembrane region" description="Helical" evidence="1">
    <location>
        <begin position="116"/>
        <end position="134"/>
    </location>
</feature>
<dbReference type="InterPro" id="IPR037185">
    <property type="entry name" value="EmrE-like"/>
</dbReference>
<keyword evidence="1" id="KW-0472">Membrane</keyword>
<feature type="transmembrane region" description="Helical" evidence="1">
    <location>
        <begin position="146"/>
        <end position="166"/>
    </location>
</feature>
<dbReference type="Proteomes" id="UP000050827">
    <property type="component" value="Unassembled WGS sequence"/>
</dbReference>
<organism evidence="3 4">
    <name type="scientific">Flagellimonas eckloniae</name>
    <dbReference type="NCBI Taxonomy" id="346185"/>
    <lineage>
        <taxon>Bacteria</taxon>
        <taxon>Pseudomonadati</taxon>
        <taxon>Bacteroidota</taxon>
        <taxon>Flavobacteriia</taxon>
        <taxon>Flavobacteriales</taxon>
        <taxon>Flavobacteriaceae</taxon>
        <taxon>Flagellimonas</taxon>
    </lineage>
</organism>
<gene>
    <name evidence="3" type="ORF">AAY42_02350</name>
</gene>
<dbReference type="Gene3D" id="1.10.3730.20">
    <property type="match status" value="2"/>
</dbReference>
<dbReference type="RefSeq" id="WP_055392404.1">
    <property type="nucleotide sequence ID" value="NZ_LCTZ01000002.1"/>
</dbReference>
<feature type="transmembrane region" description="Helical" evidence="1">
    <location>
        <begin position="241"/>
        <end position="261"/>
    </location>
</feature>
<feature type="transmembrane region" description="Helical" evidence="1">
    <location>
        <begin position="268"/>
        <end position="286"/>
    </location>
</feature>
<feature type="transmembrane region" description="Helical" evidence="1">
    <location>
        <begin position="6"/>
        <end position="21"/>
    </location>
</feature>
<evidence type="ECO:0000259" key="2">
    <source>
        <dbReference type="Pfam" id="PF00892"/>
    </source>
</evidence>
<evidence type="ECO:0000256" key="1">
    <source>
        <dbReference type="SAM" id="Phobius"/>
    </source>
</evidence>
<sequence length="287" mass="31425">MLNLVLSVLCSSLIFVIFKLFDVYKVQTLYAIITNYVVACTVGLILYEKEIDFNKIIHESWFLGTLALGIFFILVFNLMAKASQVAGVSVASVATKMSLVMPVIFGVIFYKEVLSLYQIIGILLALAAVYFASMKEKSIAFSKKTLLLPALVFLGSGIIDISVSYFQENHLAQHEVAIFSAIVFGFAALTGLIFIGVKSVKKPLRVNIKNIVGGIVLGVPNYFSIFFLIRALQNEELDSAAIFTLNNVAIVMLSTLLGIAIFKEKLSLKNWGGIALAIVSIMLVALF</sequence>
<protein>
    <submittedName>
        <fullName evidence="3">Membrane protein</fullName>
    </submittedName>
</protein>
<feature type="transmembrane region" description="Helical" evidence="1">
    <location>
        <begin position="209"/>
        <end position="229"/>
    </location>
</feature>
<feature type="domain" description="EamA" evidence="2">
    <location>
        <begin position="2"/>
        <end position="133"/>
    </location>
</feature>
<reference evidence="3 4" key="1">
    <citation type="submission" date="2015-04" db="EMBL/GenBank/DDBJ databases">
        <title>Complete genome of flavobacterium.</title>
        <authorList>
            <person name="Kwon Y.M."/>
            <person name="Kim S.-J."/>
        </authorList>
    </citation>
    <scope>NUCLEOTIDE SEQUENCE [LARGE SCALE GENOMIC DNA]</scope>
    <source>
        <strain evidence="3 4">DK169</strain>
    </source>
</reference>
<dbReference type="SUPFAM" id="SSF103481">
    <property type="entry name" value="Multidrug resistance efflux transporter EmrE"/>
    <property type="match status" value="2"/>
</dbReference>
<dbReference type="EMBL" id="LCTZ01000002">
    <property type="protein sequence ID" value="KQC28864.1"/>
    <property type="molecule type" value="Genomic_DNA"/>
</dbReference>
<dbReference type="OrthoDB" id="1524053at2"/>
<feature type="transmembrane region" description="Helical" evidence="1">
    <location>
        <begin position="28"/>
        <end position="47"/>
    </location>
</feature>
<proteinExistence type="predicted"/>
<dbReference type="Pfam" id="PF00892">
    <property type="entry name" value="EamA"/>
    <property type="match status" value="2"/>
</dbReference>
<feature type="domain" description="EamA" evidence="2">
    <location>
        <begin position="163"/>
        <end position="285"/>
    </location>
</feature>
<evidence type="ECO:0000313" key="3">
    <source>
        <dbReference type="EMBL" id="KQC28864.1"/>
    </source>
</evidence>
<dbReference type="AlphaFoldDB" id="A0A0Q0XJB1"/>
<dbReference type="PATRIC" id="fig|1547436.3.peg.490"/>
<feature type="transmembrane region" description="Helical" evidence="1">
    <location>
        <begin position="178"/>
        <end position="197"/>
    </location>
</feature>
<dbReference type="GO" id="GO:0016020">
    <property type="term" value="C:membrane"/>
    <property type="evidence" value="ECO:0007669"/>
    <property type="project" value="InterPro"/>
</dbReference>
<comment type="caution">
    <text evidence="3">The sequence shown here is derived from an EMBL/GenBank/DDBJ whole genome shotgun (WGS) entry which is preliminary data.</text>
</comment>
<feature type="transmembrane region" description="Helical" evidence="1">
    <location>
        <begin position="85"/>
        <end position="110"/>
    </location>
</feature>
<feature type="transmembrane region" description="Helical" evidence="1">
    <location>
        <begin position="59"/>
        <end position="78"/>
    </location>
</feature>
<keyword evidence="1" id="KW-0812">Transmembrane</keyword>
<keyword evidence="1" id="KW-1133">Transmembrane helix</keyword>
<keyword evidence="4" id="KW-1185">Reference proteome</keyword>
<dbReference type="InterPro" id="IPR000620">
    <property type="entry name" value="EamA_dom"/>
</dbReference>